<dbReference type="EMBL" id="JANAWD010000519">
    <property type="protein sequence ID" value="KAJ3478341.1"/>
    <property type="molecule type" value="Genomic_DNA"/>
</dbReference>
<sequence>MPEVEVTYPDSETPSNSLNGNAPPLFYKWDGVSLDIRLSAVVKFEWSSLYSTATAQLVSTDATQVCWYDATKSQATSDLDDPRKFAIDRVQELESFQEIFSHPLYISNVPLSHEISHPCCGGETPSVTFLFLGQVASGYIAASVSTAGQLGDACMTLKVKPFRRQDCILASHLANYHPNIVGTINEMLHEV</sequence>
<evidence type="ECO:0000313" key="2">
    <source>
        <dbReference type="Proteomes" id="UP001212997"/>
    </source>
</evidence>
<evidence type="ECO:0000313" key="1">
    <source>
        <dbReference type="EMBL" id="KAJ3478341.1"/>
    </source>
</evidence>
<accession>A0AAD5Y9U1</accession>
<comment type="caution">
    <text evidence="1">The sequence shown here is derived from an EMBL/GenBank/DDBJ whole genome shotgun (WGS) entry which is preliminary data.</text>
</comment>
<organism evidence="1 2">
    <name type="scientific">Meripilus lineatus</name>
    <dbReference type="NCBI Taxonomy" id="2056292"/>
    <lineage>
        <taxon>Eukaryota</taxon>
        <taxon>Fungi</taxon>
        <taxon>Dikarya</taxon>
        <taxon>Basidiomycota</taxon>
        <taxon>Agaricomycotina</taxon>
        <taxon>Agaricomycetes</taxon>
        <taxon>Polyporales</taxon>
        <taxon>Meripilaceae</taxon>
        <taxon>Meripilus</taxon>
    </lineage>
</organism>
<dbReference type="AlphaFoldDB" id="A0AAD5Y9U1"/>
<gene>
    <name evidence="1" type="ORF">NLI96_g9826</name>
</gene>
<reference evidence="1" key="1">
    <citation type="submission" date="2022-07" db="EMBL/GenBank/DDBJ databases">
        <title>Genome Sequence of Physisporinus lineatus.</title>
        <authorList>
            <person name="Buettner E."/>
        </authorList>
    </citation>
    <scope>NUCLEOTIDE SEQUENCE</scope>
    <source>
        <strain evidence="1">VT162</strain>
    </source>
</reference>
<protein>
    <submittedName>
        <fullName evidence="1">Uncharacterized protein</fullName>
    </submittedName>
</protein>
<proteinExistence type="predicted"/>
<name>A0AAD5Y9U1_9APHY</name>
<keyword evidence="2" id="KW-1185">Reference proteome</keyword>
<dbReference type="Proteomes" id="UP001212997">
    <property type="component" value="Unassembled WGS sequence"/>
</dbReference>